<feature type="compositionally biased region" description="Acidic residues" evidence="11">
    <location>
        <begin position="438"/>
        <end position="458"/>
    </location>
</feature>
<evidence type="ECO:0000313" key="14">
    <source>
        <dbReference type="Proteomes" id="UP000786811"/>
    </source>
</evidence>
<keyword evidence="14" id="KW-1185">Reference proteome</keyword>
<feature type="compositionally biased region" description="Acidic residues" evidence="11">
    <location>
        <begin position="552"/>
        <end position="574"/>
    </location>
</feature>
<keyword evidence="4" id="KW-0547">Nucleotide-binding</keyword>
<dbReference type="Proteomes" id="UP000786811">
    <property type="component" value="Unassembled WGS sequence"/>
</dbReference>
<dbReference type="InterPro" id="IPR012948">
    <property type="entry name" value="AARP2CN"/>
</dbReference>
<feature type="region of interest" description="Disordered" evidence="11">
    <location>
        <begin position="1"/>
        <end position="44"/>
    </location>
</feature>
<feature type="region of interest" description="Disordered" evidence="11">
    <location>
        <begin position="700"/>
        <end position="736"/>
    </location>
</feature>
<dbReference type="SUPFAM" id="SSF52540">
    <property type="entry name" value="P-loop containing nucleoside triphosphate hydrolases"/>
    <property type="match status" value="1"/>
</dbReference>
<sequence>MSELVDVTHKSHREHKTGRKAEKKKLQKEKKSNNASERPQNPKAFTFNSAIGAERRFRRKQDLTTKKTHIPYVDRTPIEPPPILVAVVGPPKVGKSLLIHCLIKNFTRDPPKDIKGPVTVVSGKKQRITFVECNNDLNSMIDIAKVADLVLLLADASFGFEMEIFEFLNICQVHGMPKIMGVLTHLDLIKDATKLKKTKKVLKHRFWTEVYNGAKLFYLSGQIHNEYLRNEVKNLARFISVMKFRQLTWRSSHPYILADRVEDMTDPETVKRTPKVDRTVCFYGYMRGCPLRKDSSVHIPGVGDLRVKDVSFLPDPCPLPETLKKRALIEKERLVYAPFSGAGGIIYDKDAVYVELGGSHSFKEQDNEMISGMIGTAGTLDEKLEMSELKLFSDSKTILSKEVDEVFGKQQENVFDNGRMRRKVIFNDDDHDNGDGQESGDNDEDDENDENDDEEEGEESSRVLERIDEGDEEAENVNDDRELDEKSKESNKKLKISDDESSDLELKNSSTNKENAQANSPNKGVKKNATSELSKKISETLKSLEKKNLGEQNEESDDEMSDNDSEGSVEDMDADGDRRWWTRTAEEASREFENRRRNVRSIMKLVYDVEQPKSAEKEDEEEGDEVAGIFRVITEKQKKKIEGRELEDQEDTVFYNLEPPSEEETAKRSQDARAFLIQGWQESEDANELLKLDNLKEDGEEEEVFGDFEDLETGEKFDAKTDNPAPKERTEDEDEERKKLLEKKRKIKQQFDALYDDAETQNFYEALKRDVEKQAELNKTEFDGLDDYVRVQVEGFRPGMYVRVEVGSVPCELLDNFDPTYPLILGGLLRGEENIGLVQTKFKKHRWYPKILKTRDPVVLSVGWRRFQTIMIYAKLEDNMRQRMLKYTPKHLTCMGHFWGPITPQGTGVLAVQDVNSRNKGFRIIATGSVAELDKNTRIVKKLKLIGEPKKIYKKTAFIGGMFNSKLEVAKFEGAKIKTVSGIRGLIKRAEKTPGWFRATFEDKIQLSDIVFCRTWVRIEVPHYYNPVINLLLPHGKKNEWRGMRTVAELKKANNIKAKPEDFKDSLYTPIERQQKVFQPLRIPKALQKALPYRDKPKLQPLEVNHRPQYSERRVAVVRSKEEESRSDLIKRIRALYSYKEKKAKAEMSKRMAERKKLLDAEEMKRLQKGKQLKKQIFSTLSKMDAKNKNSR</sequence>
<dbReference type="InterPro" id="IPR030387">
    <property type="entry name" value="G_Bms1/Tsr1_dom"/>
</dbReference>
<dbReference type="GO" id="GO:0005525">
    <property type="term" value="F:GTP binding"/>
    <property type="evidence" value="ECO:0007669"/>
    <property type="project" value="UniProtKB-KW"/>
</dbReference>
<dbReference type="PANTHER" id="PTHR12858">
    <property type="entry name" value="RIBOSOME BIOGENESIS PROTEIN"/>
    <property type="match status" value="1"/>
</dbReference>
<dbReference type="InterPro" id="IPR039761">
    <property type="entry name" value="Bms1/Tsr1"/>
</dbReference>
<organism evidence="13 14">
    <name type="scientific">Cotesia congregata</name>
    <name type="common">Parasitoid wasp</name>
    <name type="synonym">Apanteles congregatus</name>
    <dbReference type="NCBI Taxonomy" id="51543"/>
    <lineage>
        <taxon>Eukaryota</taxon>
        <taxon>Metazoa</taxon>
        <taxon>Ecdysozoa</taxon>
        <taxon>Arthropoda</taxon>
        <taxon>Hexapoda</taxon>
        <taxon>Insecta</taxon>
        <taxon>Pterygota</taxon>
        <taxon>Neoptera</taxon>
        <taxon>Endopterygota</taxon>
        <taxon>Hymenoptera</taxon>
        <taxon>Apocrita</taxon>
        <taxon>Ichneumonoidea</taxon>
        <taxon>Braconidae</taxon>
        <taxon>Microgastrinae</taxon>
        <taxon>Cotesia</taxon>
    </lineage>
</organism>
<dbReference type="GO" id="GO:0003924">
    <property type="term" value="F:GTPase activity"/>
    <property type="evidence" value="ECO:0007669"/>
    <property type="project" value="TreeGrafter"/>
</dbReference>
<feature type="compositionally biased region" description="Basic residues" evidence="11">
    <location>
        <begin position="10"/>
        <end position="28"/>
    </location>
</feature>
<dbReference type="OrthoDB" id="10260897at2759"/>
<feature type="compositionally biased region" description="Basic and acidic residues" evidence="11">
    <location>
        <begin position="478"/>
        <end position="498"/>
    </location>
</feature>
<evidence type="ECO:0000256" key="8">
    <source>
        <dbReference type="ARBA" id="ARBA00023242"/>
    </source>
</evidence>
<feature type="region of interest" description="Disordered" evidence="11">
    <location>
        <begin position="1166"/>
        <end position="1192"/>
    </location>
</feature>
<dbReference type="GO" id="GO:0000462">
    <property type="term" value="P:maturation of SSU-rRNA from tricistronic rRNA transcript (SSU-rRNA, 5.8S rRNA, LSU-rRNA)"/>
    <property type="evidence" value="ECO:0007669"/>
    <property type="project" value="TreeGrafter"/>
</dbReference>
<keyword evidence="7" id="KW-0342">GTP-binding</keyword>
<evidence type="ECO:0000313" key="13">
    <source>
        <dbReference type="EMBL" id="CAG5102676.1"/>
    </source>
</evidence>
<feature type="compositionally biased region" description="Basic and acidic residues" evidence="11">
    <location>
        <begin position="713"/>
        <end position="730"/>
    </location>
</feature>
<dbReference type="SMART" id="SM00785">
    <property type="entry name" value="AARP2CN"/>
    <property type="match status" value="1"/>
</dbReference>
<dbReference type="FunFam" id="3.40.50.300:FF:000105">
    <property type="entry name" value="BMS1 ribosome biogenesis factor"/>
    <property type="match status" value="1"/>
</dbReference>
<feature type="domain" description="Bms1-type G" evidence="12">
    <location>
        <begin position="81"/>
        <end position="245"/>
    </location>
</feature>
<feature type="compositionally biased region" description="Acidic residues" evidence="11">
    <location>
        <begin position="700"/>
        <end position="712"/>
    </location>
</feature>
<dbReference type="GO" id="GO:0000479">
    <property type="term" value="P:endonucleolytic cleavage of tricistronic rRNA transcript (SSU-rRNA, 5.8S rRNA, LSU-rRNA)"/>
    <property type="evidence" value="ECO:0007669"/>
    <property type="project" value="TreeGrafter"/>
</dbReference>
<dbReference type="Pfam" id="PF08142">
    <property type="entry name" value="AARP2CN"/>
    <property type="match status" value="1"/>
</dbReference>
<keyword evidence="2" id="KW-0690">Ribosome biogenesis</keyword>
<comment type="catalytic activity">
    <reaction evidence="9">
        <text>GTP + H2O = GDP + phosphate + H(+)</text>
        <dbReference type="Rhea" id="RHEA:19669"/>
        <dbReference type="ChEBI" id="CHEBI:15377"/>
        <dbReference type="ChEBI" id="CHEBI:15378"/>
        <dbReference type="ChEBI" id="CHEBI:37565"/>
        <dbReference type="ChEBI" id="CHEBI:43474"/>
        <dbReference type="ChEBI" id="CHEBI:58189"/>
    </reaction>
    <physiologicalReaction direction="left-to-right" evidence="9">
        <dbReference type="Rhea" id="RHEA:19670"/>
    </physiologicalReaction>
</comment>
<evidence type="ECO:0000256" key="4">
    <source>
        <dbReference type="ARBA" id="ARBA00022741"/>
    </source>
</evidence>
<comment type="subcellular location">
    <subcellularLocation>
        <location evidence="1">Nucleus</location>
        <location evidence="1">Nucleolus</location>
    </subcellularLocation>
</comment>
<evidence type="ECO:0000256" key="1">
    <source>
        <dbReference type="ARBA" id="ARBA00004604"/>
    </source>
</evidence>
<dbReference type="PANTHER" id="PTHR12858:SF2">
    <property type="entry name" value="RIBOSOME BIOGENESIS PROTEIN BMS1 HOMOLOG"/>
    <property type="match status" value="1"/>
</dbReference>
<evidence type="ECO:0000256" key="11">
    <source>
        <dbReference type="SAM" id="MobiDB-lite"/>
    </source>
</evidence>
<protein>
    <submittedName>
        <fullName evidence="13">Similar to BMS1: Ribosome biogenesis protein BMS1 homolog (Homo sapiens)</fullName>
    </submittedName>
</protein>
<reference evidence="13" key="1">
    <citation type="submission" date="2021-04" db="EMBL/GenBank/DDBJ databases">
        <authorList>
            <person name="Chebbi M.A.C M."/>
        </authorList>
    </citation>
    <scope>NUCLEOTIDE SEQUENCE</scope>
</reference>
<feature type="compositionally biased region" description="Acidic residues" evidence="11">
    <location>
        <begin position="468"/>
        <end position="477"/>
    </location>
</feature>
<dbReference type="InterPro" id="IPR027417">
    <property type="entry name" value="P-loop_NTPase"/>
</dbReference>
<name>A0A8J2HL74_COTCN</name>
<dbReference type="GO" id="GO:0005524">
    <property type="term" value="F:ATP binding"/>
    <property type="evidence" value="ECO:0007669"/>
    <property type="project" value="UniProtKB-KW"/>
</dbReference>
<evidence type="ECO:0000256" key="10">
    <source>
        <dbReference type="ARBA" id="ARBA00061391"/>
    </source>
</evidence>
<evidence type="ECO:0000256" key="2">
    <source>
        <dbReference type="ARBA" id="ARBA00022517"/>
    </source>
</evidence>
<accession>A0A8J2HL74</accession>
<dbReference type="InterPro" id="IPR007034">
    <property type="entry name" value="BMS1_TSR1_C"/>
</dbReference>
<dbReference type="GO" id="GO:0030686">
    <property type="term" value="C:90S preribosome"/>
    <property type="evidence" value="ECO:0007669"/>
    <property type="project" value="TreeGrafter"/>
</dbReference>
<dbReference type="PROSITE" id="PS51714">
    <property type="entry name" value="G_BMS1"/>
    <property type="match status" value="1"/>
</dbReference>
<dbReference type="GO" id="GO:0032040">
    <property type="term" value="C:small-subunit processome"/>
    <property type="evidence" value="ECO:0007669"/>
    <property type="project" value="UniProtKB-ARBA"/>
</dbReference>
<dbReference type="GO" id="GO:0005654">
    <property type="term" value="C:nucleoplasm"/>
    <property type="evidence" value="ECO:0007669"/>
    <property type="project" value="UniProtKB-ARBA"/>
</dbReference>
<dbReference type="GO" id="GO:0034511">
    <property type="term" value="F:U3 snoRNA binding"/>
    <property type="evidence" value="ECO:0007669"/>
    <property type="project" value="TreeGrafter"/>
</dbReference>
<dbReference type="Gene3D" id="3.40.50.300">
    <property type="entry name" value="P-loop containing nucleotide triphosphate hydrolases"/>
    <property type="match status" value="1"/>
</dbReference>
<dbReference type="AlphaFoldDB" id="A0A8J2HL74"/>
<evidence type="ECO:0000256" key="6">
    <source>
        <dbReference type="ARBA" id="ARBA00022840"/>
    </source>
</evidence>
<evidence type="ECO:0000259" key="12">
    <source>
        <dbReference type="PROSITE" id="PS51714"/>
    </source>
</evidence>
<dbReference type="Pfam" id="PF04950">
    <property type="entry name" value="RIBIOP_C"/>
    <property type="match status" value="1"/>
</dbReference>
<feature type="region of interest" description="Disordered" evidence="11">
    <location>
        <begin position="425"/>
        <end position="580"/>
    </location>
</feature>
<feature type="compositionally biased region" description="Basic and acidic residues" evidence="11">
    <location>
        <begin position="533"/>
        <end position="549"/>
    </location>
</feature>
<evidence type="ECO:0000256" key="3">
    <source>
        <dbReference type="ARBA" id="ARBA00022553"/>
    </source>
</evidence>
<evidence type="ECO:0000256" key="5">
    <source>
        <dbReference type="ARBA" id="ARBA00022801"/>
    </source>
</evidence>
<keyword evidence="6" id="KW-0067">ATP-binding</keyword>
<gene>
    <name evidence="13" type="ORF">HICCMSTLAB_LOCUS11128</name>
</gene>
<comment type="caution">
    <text evidence="13">The sequence shown here is derived from an EMBL/GenBank/DDBJ whole genome shotgun (WGS) entry which is preliminary data.</text>
</comment>
<proteinExistence type="inferred from homology"/>
<keyword evidence="5" id="KW-0378">Hydrolase</keyword>
<keyword evidence="8" id="KW-0539">Nucleus</keyword>
<feature type="compositionally biased region" description="Polar residues" evidence="11">
    <location>
        <begin position="507"/>
        <end position="532"/>
    </location>
</feature>
<dbReference type="EMBL" id="CAJNRD030001123">
    <property type="protein sequence ID" value="CAG5102676.1"/>
    <property type="molecule type" value="Genomic_DNA"/>
</dbReference>
<keyword evidence="3" id="KW-0597">Phosphoprotein</keyword>
<evidence type="ECO:0000256" key="7">
    <source>
        <dbReference type="ARBA" id="ARBA00023134"/>
    </source>
</evidence>
<evidence type="ECO:0000256" key="9">
    <source>
        <dbReference type="ARBA" id="ARBA00049117"/>
    </source>
</evidence>
<dbReference type="CDD" id="cd01882">
    <property type="entry name" value="BMS1"/>
    <property type="match status" value="1"/>
</dbReference>
<dbReference type="SMART" id="SM01362">
    <property type="entry name" value="DUF663"/>
    <property type="match status" value="1"/>
</dbReference>
<dbReference type="InterPro" id="IPR037875">
    <property type="entry name" value="Bms1_N"/>
</dbReference>
<comment type="similarity">
    <text evidence="10">Belongs to the TRAFAC class translation factor GTPase superfamily. Bms1-like GTPase family. BMS1 subfamily.</text>
</comment>